<dbReference type="Pfam" id="PF17200">
    <property type="entry name" value="sCache_2"/>
    <property type="match status" value="1"/>
</dbReference>
<evidence type="ECO:0000259" key="10">
    <source>
        <dbReference type="PROSITE" id="PS50111"/>
    </source>
</evidence>
<dbReference type="Gene3D" id="3.30.450.20">
    <property type="entry name" value="PAS domain"/>
    <property type="match status" value="2"/>
</dbReference>
<dbReference type="GO" id="GO:0006935">
    <property type="term" value="P:chemotaxis"/>
    <property type="evidence" value="ECO:0007669"/>
    <property type="project" value="UniProtKB-ARBA"/>
</dbReference>
<evidence type="ECO:0000256" key="9">
    <source>
        <dbReference type="SAM" id="MobiDB-lite"/>
    </source>
</evidence>
<evidence type="ECO:0000256" key="5">
    <source>
        <dbReference type="ARBA" id="ARBA00023136"/>
    </source>
</evidence>
<evidence type="ECO:0000256" key="2">
    <source>
        <dbReference type="ARBA" id="ARBA00022475"/>
    </source>
</evidence>
<evidence type="ECO:0000256" key="4">
    <source>
        <dbReference type="ARBA" id="ARBA00022989"/>
    </source>
</evidence>
<dbReference type="InterPro" id="IPR035965">
    <property type="entry name" value="PAS-like_dom_sf"/>
</dbReference>
<comment type="caution">
    <text evidence="12">The sequence shown here is derived from an EMBL/GenBank/DDBJ whole genome shotgun (WGS) entry which is preliminary data.</text>
</comment>
<gene>
    <name evidence="12" type="ORF">BN873_330033</name>
</gene>
<organism evidence="12 13">
    <name type="scientific">Candidatus Competibacter denitrificans Run_A_D11</name>
    <dbReference type="NCBI Taxonomy" id="1400863"/>
    <lineage>
        <taxon>Bacteria</taxon>
        <taxon>Pseudomonadati</taxon>
        <taxon>Pseudomonadota</taxon>
        <taxon>Gammaproteobacteria</taxon>
        <taxon>Candidatus Competibacteraceae</taxon>
        <taxon>Candidatus Competibacter</taxon>
    </lineage>
</organism>
<keyword evidence="4" id="KW-1133">Transmembrane helix</keyword>
<dbReference type="Pfam" id="PF00672">
    <property type="entry name" value="HAMP"/>
    <property type="match status" value="1"/>
</dbReference>
<dbReference type="CDD" id="cd06225">
    <property type="entry name" value="HAMP"/>
    <property type="match status" value="1"/>
</dbReference>
<keyword evidence="6 8" id="KW-0807">Transducer</keyword>
<dbReference type="EMBL" id="CBTJ020000040">
    <property type="protein sequence ID" value="CDI02556.1"/>
    <property type="molecule type" value="Genomic_DNA"/>
</dbReference>
<keyword evidence="5" id="KW-0472">Membrane</keyword>
<evidence type="ECO:0000313" key="12">
    <source>
        <dbReference type="EMBL" id="CDI02556.1"/>
    </source>
</evidence>
<protein>
    <submittedName>
        <fullName evidence="12">Chemotaxis methyl-accepting receptor protein (MCP)</fullName>
    </submittedName>
</protein>
<evidence type="ECO:0000256" key="6">
    <source>
        <dbReference type="ARBA" id="ARBA00023224"/>
    </source>
</evidence>
<dbReference type="InterPro" id="IPR004089">
    <property type="entry name" value="MCPsignal_dom"/>
</dbReference>
<dbReference type="GO" id="GO:0007165">
    <property type="term" value="P:signal transduction"/>
    <property type="evidence" value="ECO:0007669"/>
    <property type="project" value="UniProtKB-KW"/>
</dbReference>
<dbReference type="AlphaFoldDB" id="W6M434"/>
<dbReference type="SMART" id="SM00304">
    <property type="entry name" value="HAMP"/>
    <property type="match status" value="2"/>
</dbReference>
<dbReference type="SUPFAM" id="SSF55785">
    <property type="entry name" value="PYP-like sensor domain (PAS domain)"/>
    <property type="match status" value="1"/>
</dbReference>
<accession>W6M434</accession>
<dbReference type="InterPro" id="IPR033480">
    <property type="entry name" value="sCache_2"/>
</dbReference>
<dbReference type="Gene3D" id="1.10.287.950">
    <property type="entry name" value="Methyl-accepting chemotaxis protein"/>
    <property type="match status" value="1"/>
</dbReference>
<evidence type="ECO:0000256" key="8">
    <source>
        <dbReference type="PROSITE-ProRule" id="PRU00284"/>
    </source>
</evidence>
<dbReference type="OrthoDB" id="9765776at2"/>
<dbReference type="Pfam" id="PF00015">
    <property type="entry name" value="MCPsignal"/>
    <property type="match status" value="1"/>
</dbReference>
<sequence length="753" mass="80275">MKMMKNLTLRGKLALMLGWAVAGLLLLVVSSLALHWRDTHEGPKTVVLSVVEVATGVLDRYQKQEQAGALTREQAQKLALETLRNMRYQELYFVVLDQEQRLLLHAARPDLESQPLQNARDAGGLAAATGDLIALTRRDGRGFVAHEGSSSADGAGSQVSYAREFAPWRWTLMASARTVAASGDLWGLLLREGLLAVIFILPLAALFFRISRTLQASTGGVVELARRLAGGDLSRRAPIVAEDELGTVTQALNQALDSLHAGLQAEKVDWAELAEQRKRAGQALAMVQSAPTGILVADRNLRMRYMNPAMERTLRRLEPELSVPVTGLLGQPVEVLYPRQTDLKRIVADPSRLPHTATVTLGNETCELHFSAIHDPDGAYLGPMITWEIVTEKVRVERAAKESSEREKETSEREKEQSYLLQTKADRILKAVSAAAAGDLTQEVAGGGNETIDRLALGLGQLLATFRDSMGRIGQTAQTLAGAAEELTAVSQQMGGNAEAASHKAVMASSTADQVSANVEAVATATEEMGASIREIALNAAEAAKVVASAVTMAQSANATVRKLGESSAGIGNIIKVITSIAEQTHLLALNATIEAARAGEAGKGFAVVANEVKELAKETAKATEEIGRKIEAIQMDTGSAVDAIGGISTIINQINDIQITIASAVEQQTATTNEIGRSVVEAARGGAEIAQNITNVAQATQSTLGSANDVHNASSEMARMAAELHQLVDRFRYEPAAPANYRPGRGVIRAVT</sequence>
<dbReference type="PROSITE" id="PS50111">
    <property type="entry name" value="CHEMOTAXIS_TRANSDUC_2"/>
    <property type="match status" value="1"/>
</dbReference>
<evidence type="ECO:0000256" key="7">
    <source>
        <dbReference type="ARBA" id="ARBA00029447"/>
    </source>
</evidence>
<dbReference type="SUPFAM" id="SSF58104">
    <property type="entry name" value="Methyl-accepting chemotaxis protein (MCP) signaling domain"/>
    <property type="match status" value="1"/>
</dbReference>
<keyword evidence="13" id="KW-1185">Reference proteome</keyword>
<comment type="similarity">
    <text evidence="7">Belongs to the methyl-accepting chemotaxis (MCP) protein family.</text>
</comment>
<feature type="domain" description="HAMP" evidence="11">
    <location>
        <begin position="212"/>
        <end position="264"/>
    </location>
</feature>
<dbReference type="PANTHER" id="PTHR32089">
    <property type="entry name" value="METHYL-ACCEPTING CHEMOTAXIS PROTEIN MCPB"/>
    <property type="match status" value="1"/>
</dbReference>
<feature type="domain" description="Methyl-accepting transducer" evidence="10">
    <location>
        <begin position="476"/>
        <end position="719"/>
    </location>
</feature>
<evidence type="ECO:0000259" key="11">
    <source>
        <dbReference type="PROSITE" id="PS50885"/>
    </source>
</evidence>
<dbReference type="Gene3D" id="6.10.340.10">
    <property type="match status" value="1"/>
</dbReference>
<proteinExistence type="inferred from homology"/>
<keyword evidence="3" id="KW-0812">Transmembrane</keyword>
<feature type="domain" description="HAMP" evidence="11">
    <location>
        <begin position="419"/>
        <end position="471"/>
    </location>
</feature>
<dbReference type="GO" id="GO:0005886">
    <property type="term" value="C:plasma membrane"/>
    <property type="evidence" value="ECO:0007669"/>
    <property type="project" value="UniProtKB-SubCell"/>
</dbReference>
<dbReference type="Proteomes" id="UP000035760">
    <property type="component" value="Unassembled WGS sequence"/>
</dbReference>
<evidence type="ECO:0000256" key="1">
    <source>
        <dbReference type="ARBA" id="ARBA00004651"/>
    </source>
</evidence>
<keyword evidence="12" id="KW-0675">Receptor</keyword>
<dbReference type="RefSeq" id="WP_053085272.1">
    <property type="nucleotide sequence ID" value="NZ_CBTJ020000040.1"/>
</dbReference>
<keyword evidence="2" id="KW-1003">Cell membrane</keyword>
<evidence type="ECO:0000313" key="13">
    <source>
        <dbReference type="Proteomes" id="UP000035760"/>
    </source>
</evidence>
<dbReference type="SMART" id="SM01049">
    <property type="entry name" value="Cache_2"/>
    <property type="match status" value="1"/>
</dbReference>
<dbReference type="PANTHER" id="PTHR32089:SF112">
    <property type="entry name" value="LYSOZYME-LIKE PROTEIN-RELATED"/>
    <property type="match status" value="1"/>
</dbReference>
<dbReference type="SMART" id="SM00283">
    <property type="entry name" value="MA"/>
    <property type="match status" value="1"/>
</dbReference>
<comment type="subcellular location">
    <subcellularLocation>
        <location evidence="1">Cell membrane</location>
        <topology evidence="1">Multi-pass membrane protein</topology>
    </subcellularLocation>
</comment>
<name>W6M434_9GAMM</name>
<dbReference type="PROSITE" id="PS50885">
    <property type="entry name" value="HAMP"/>
    <property type="match status" value="2"/>
</dbReference>
<evidence type="ECO:0000256" key="3">
    <source>
        <dbReference type="ARBA" id="ARBA00022692"/>
    </source>
</evidence>
<feature type="region of interest" description="Disordered" evidence="9">
    <location>
        <begin position="399"/>
        <end position="418"/>
    </location>
</feature>
<feature type="compositionally biased region" description="Basic and acidic residues" evidence="9">
    <location>
        <begin position="399"/>
        <end position="417"/>
    </location>
</feature>
<dbReference type="InterPro" id="IPR003660">
    <property type="entry name" value="HAMP_dom"/>
</dbReference>
<reference evidence="12" key="2">
    <citation type="submission" date="2014-03" db="EMBL/GenBank/DDBJ databases">
        <title>Candidatus Competibacter-lineage genomes retrieved from metagenomes reveal functional metabolic diversity.</title>
        <authorList>
            <person name="McIlroy S.J."/>
            <person name="Albertsen M."/>
            <person name="Andresen E.K."/>
            <person name="Saunders A.M."/>
            <person name="Kristiansen R."/>
            <person name="Stokholm-Bjerregaard M."/>
            <person name="Nielsen K.L."/>
            <person name="Nielsen P.H."/>
        </authorList>
    </citation>
    <scope>NUCLEOTIDE SEQUENCE</scope>
    <source>
        <strain evidence="12">Run_A_D11</strain>
    </source>
</reference>
<reference evidence="12" key="1">
    <citation type="submission" date="2013-07" db="EMBL/GenBank/DDBJ databases">
        <authorList>
            <person name="McIlroy S."/>
        </authorList>
    </citation>
    <scope>NUCLEOTIDE SEQUENCE [LARGE SCALE GENOMIC DNA]</scope>
    <source>
        <strain evidence="12">Run_A_D11</strain>
    </source>
</reference>
<dbReference type="STRING" id="1400863.BN873_330033"/>